<protein>
    <submittedName>
        <fullName evidence="5 6">Serine protease 23-like</fullName>
    </submittedName>
</protein>
<dbReference type="PANTHER" id="PTHR15462">
    <property type="entry name" value="SERINE PROTEASE"/>
    <property type="match status" value="1"/>
</dbReference>
<dbReference type="InterPro" id="IPR043504">
    <property type="entry name" value="Peptidase_S1_PA_chymotrypsin"/>
</dbReference>
<evidence type="ECO:0000256" key="2">
    <source>
        <dbReference type="ARBA" id="ARBA00022729"/>
    </source>
</evidence>
<dbReference type="AlphaFoldDB" id="A0A9U8EC34"/>
<evidence type="ECO:0000313" key="4">
    <source>
        <dbReference type="Proteomes" id="UP001165740"/>
    </source>
</evidence>
<dbReference type="PROSITE" id="PS00134">
    <property type="entry name" value="TRYPSIN_HIS"/>
    <property type="match status" value="1"/>
</dbReference>
<comment type="similarity">
    <text evidence="1">Belongs to the peptidase S1 family.</text>
</comment>
<dbReference type="Gene3D" id="2.40.10.10">
    <property type="entry name" value="Trypsin-like serine proteases"/>
    <property type="match status" value="2"/>
</dbReference>
<dbReference type="GO" id="GO:0004252">
    <property type="term" value="F:serine-type endopeptidase activity"/>
    <property type="evidence" value="ECO:0007669"/>
    <property type="project" value="InterPro"/>
</dbReference>
<dbReference type="RefSeq" id="XP_013081286.2">
    <property type="nucleotide sequence ID" value="XM_013225832.2"/>
</dbReference>
<dbReference type="RefSeq" id="XP_013081285.2">
    <property type="nucleotide sequence ID" value="XM_013225831.2"/>
</dbReference>
<dbReference type="SUPFAM" id="SSF50494">
    <property type="entry name" value="Trypsin-like serine proteases"/>
    <property type="match status" value="1"/>
</dbReference>
<sequence>MSEAFLPTSSSPRLLQLPVLHNFTEPGTWLLVLLCCAYATPHSSRDSFLLGVSRSPSLSFLTFNRRSPCFVDLDDNSLTPLPVWKCKSDFSHREIKLRTLAKQLEKSAHLQVSPNLEFRNHWDSYNERDYLETEIYLNSNSPNPRLYHSKRKFDMADKRAARPYDKKVFLYGKDDRLKIFPPLMRKFPYSNVVRLSTGCTGTLVTPFHVLTAAHCVHNGTGFRKKLEMLKVEVPDTLGVRVYYVEKISIPTRWLHHPVHEHRSSWDYAVIRLSYGVQDRTHFFPLDVPSPGILNHNLQFLGFPNSEDYLLMSVCPAKSNKAVVDWNVILTQCDSSVGNSGAAILSDDSPRKIKKIIGILSSTMPVGRMPYYKPFSIITALTWPKLYDICTEIGDIGVSYQVCPPIESIPKRVRIHISNNIIPFFG</sequence>
<name>A0A9U8EC34_BIOGL</name>
<dbReference type="InterPro" id="IPR050966">
    <property type="entry name" value="Glutamyl_endopeptidase"/>
</dbReference>
<evidence type="ECO:0000313" key="5">
    <source>
        <dbReference type="RefSeq" id="XP_013081285.2"/>
    </source>
</evidence>
<reference evidence="5 6" key="1">
    <citation type="submission" date="2025-04" db="UniProtKB">
        <authorList>
            <consortium name="RefSeq"/>
        </authorList>
    </citation>
    <scope>IDENTIFICATION</scope>
</reference>
<dbReference type="InterPro" id="IPR001254">
    <property type="entry name" value="Trypsin_dom"/>
</dbReference>
<dbReference type="OMA" id="PSENIKW"/>
<gene>
    <name evidence="5 6" type="primary">LOC106066754</name>
</gene>
<feature type="domain" description="Peptidase S1" evidence="3">
    <location>
        <begin position="185"/>
        <end position="361"/>
    </location>
</feature>
<dbReference type="Proteomes" id="UP001165740">
    <property type="component" value="Chromosome 4"/>
</dbReference>
<dbReference type="Pfam" id="PF00089">
    <property type="entry name" value="Trypsin"/>
    <property type="match status" value="1"/>
</dbReference>
<dbReference type="GeneID" id="106066754"/>
<proteinExistence type="inferred from homology"/>
<keyword evidence="2" id="KW-0732">Signal</keyword>
<evidence type="ECO:0000313" key="6">
    <source>
        <dbReference type="RefSeq" id="XP_013081286.2"/>
    </source>
</evidence>
<keyword evidence="4" id="KW-1185">Reference proteome</keyword>
<dbReference type="PANTHER" id="PTHR15462:SF8">
    <property type="entry name" value="SERINE PROTEASE"/>
    <property type="match status" value="1"/>
</dbReference>
<dbReference type="InterPro" id="IPR009003">
    <property type="entry name" value="Peptidase_S1_PA"/>
</dbReference>
<dbReference type="GO" id="GO:0006508">
    <property type="term" value="P:proteolysis"/>
    <property type="evidence" value="ECO:0007669"/>
    <property type="project" value="InterPro"/>
</dbReference>
<dbReference type="OrthoDB" id="10037376at2759"/>
<organism evidence="4 5">
    <name type="scientific">Biomphalaria glabrata</name>
    <name type="common">Bloodfluke planorb</name>
    <name type="synonym">Freshwater snail</name>
    <dbReference type="NCBI Taxonomy" id="6526"/>
    <lineage>
        <taxon>Eukaryota</taxon>
        <taxon>Metazoa</taxon>
        <taxon>Spiralia</taxon>
        <taxon>Lophotrochozoa</taxon>
        <taxon>Mollusca</taxon>
        <taxon>Gastropoda</taxon>
        <taxon>Heterobranchia</taxon>
        <taxon>Euthyneura</taxon>
        <taxon>Panpulmonata</taxon>
        <taxon>Hygrophila</taxon>
        <taxon>Lymnaeoidea</taxon>
        <taxon>Planorbidae</taxon>
        <taxon>Biomphalaria</taxon>
    </lineage>
</organism>
<evidence type="ECO:0000256" key="1">
    <source>
        <dbReference type="ARBA" id="ARBA00007664"/>
    </source>
</evidence>
<dbReference type="KEGG" id="bgt:106066754"/>
<dbReference type="InterPro" id="IPR018114">
    <property type="entry name" value="TRYPSIN_HIS"/>
</dbReference>
<accession>A0A9U8EC34</accession>
<evidence type="ECO:0000259" key="3">
    <source>
        <dbReference type="Pfam" id="PF00089"/>
    </source>
</evidence>